<dbReference type="InterPro" id="IPR036390">
    <property type="entry name" value="WH_DNA-bd_sf"/>
</dbReference>
<keyword evidence="3" id="KW-1185">Reference proteome</keyword>
<protein>
    <submittedName>
        <fullName evidence="2">Helix-turn-helix transcriptional regulator</fullName>
    </submittedName>
</protein>
<dbReference type="PANTHER" id="PTHR33169">
    <property type="entry name" value="PADR-FAMILY TRANSCRIPTIONAL REGULATOR"/>
    <property type="match status" value="1"/>
</dbReference>
<evidence type="ECO:0000313" key="2">
    <source>
        <dbReference type="EMBL" id="QSX09368.1"/>
    </source>
</evidence>
<dbReference type="Pfam" id="PF03551">
    <property type="entry name" value="PadR"/>
    <property type="match status" value="1"/>
</dbReference>
<dbReference type="Gene3D" id="1.10.10.10">
    <property type="entry name" value="Winged helix-like DNA-binding domain superfamily/Winged helix DNA-binding domain"/>
    <property type="match status" value="1"/>
</dbReference>
<dbReference type="PANTHER" id="PTHR33169:SF14">
    <property type="entry name" value="TRANSCRIPTIONAL REGULATOR RV3488"/>
    <property type="match status" value="1"/>
</dbReference>
<gene>
    <name evidence="2" type="ORF">J0B03_04695</name>
</gene>
<dbReference type="KEGG" id="alka:J0B03_04695"/>
<accession>A0A975AIR3</accession>
<reference evidence="2" key="1">
    <citation type="submission" date="2021-03" db="EMBL/GenBank/DDBJ databases">
        <title>Alkalibacter marinus sp. nov., isolated from tidal flat sediment.</title>
        <authorList>
            <person name="Namirimu T."/>
            <person name="Yang J.-A."/>
            <person name="Yang S.-H."/>
            <person name="Kim Y.-J."/>
            <person name="Kwon K.K."/>
        </authorList>
    </citation>
    <scope>NUCLEOTIDE SEQUENCE</scope>
    <source>
        <strain evidence="2">ES005</strain>
    </source>
</reference>
<dbReference type="EMBL" id="CP071444">
    <property type="protein sequence ID" value="QSX09368.1"/>
    <property type="molecule type" value="Genomic_DNA"/>
</dbReference>
<proteinExistence type="predicted"/>
<dbReference type="RefSeq" id="WP_207300703.1">
    <property type="nucleotide sequence ID" value="NZ_CP071444.1"/>
</dbReference>
<evidence type="ECO:0000313" key="3">
    <source>
        <dbReference type="Proteomes" id="UP000663499"/>
    </source>
</evidence>
<name>A0A975AIR3_9FIRM</name>
<dbReference type="InterPro" id="IPR005149">
    <property type="entry name" value="Tscrpt_reg_PadR_N"/>
</dbReference>
<evidence type="ECO:0000259" key="1">
    <source>
        <dbReference type="Pfam" id="PF03551"/>
    </source>
</evidence>
<dbReference type="Proteomes" id="UP000663499">
    <property type="component" value="Chromosome"/>
</dbReference>
<dbReference type="InterPro" id="IPR036388">
    <property type="entry name" value="WH-like_DNA-bd_sf"/>
</dbReference>
<feature type="domain" description="Transcription regulator PadR N-terminal" evidence="1">
    <location>
        <begin position="24"/>
        <end position="97"/>
    </location>
</feature>
<dbReference type="SUPFAM" id="SSF46785">
    <property type="entry name" value="Winged helix' DNA-binding domain"/>
    <property type="match status" value="1"/>
</dbReference>
<organism evidence="2 3">
    <name type="scientific">Alkalibacter rhizosphaerae</name>
    <dbReference type="NCBI Taxonomy" id="2815577"/>
    <lineage>
        <taxon>Bacteria</taxon>
        <taxon>Bacillati</taxon>
        <taxon>Bacillota</taxon>
        <taxon>Clostridia</taxon>
        <taxon>Eubacteriales</taxon>
        <taxon>Eubacteriaceae</taxon>
        <taxon>Alkalibacter</taxon>
    </lineage>
</organism>
<sequence length="128" mass="14964">MDHDKTFHCPGKDHRMGMFLEASLLLLLKKQCAHGYGLMEQLEQLGFDTNELNASTLYRTLRKMEKSGLVISKWEEGEGGPNRRVYEITPQGVSDLNEWHMVFQERKKRIQRFLEVYEKNCGLDDEAE</sequence>
<dbReference type="AlphaFoldDB" id="A0A975AIR3"/>
<dbReference type="InterPro" id="IPR052509">
    <property type="entry name" value="Metal_resp_DNA-bind_regulator"/>
</dbReference>